<comment type="caution">
    <text evidence="1">The sequence shown here is derived from an EMBL/GenBank/DDBJ whole genome shotgun (WGS) entry which is preliminary data.</text>
</comment>
<proteinExistence type="predicted"/>
<dbReference type="EMBL" id="LAZR01025656">
    <property type="protein sequence ID" value="KKL71221.1"/>
    <property type="molecule type" value="Genomic_DNA"/>
</dbReference>
<name>A0A0F9EY89_9ZZZZ</name>
<reference evidence="1" key="1">
    <citation type="journal article" date="2015" name="Nature">
        <title>Complex archaea that bridge the gap between prokaryotes and eukaryotes.</title>
        <authorList>
            <person name="Spang A."/>
            <person name="Saw J.H."/>
            <person name="Jorgensen S.L."/>
            <person name="Zaremba-Niedzwiedzka K."/>
            <person name="Martijn J."/>
            <person name="Lind A.E."/>
            <person name="van Eijk R."/>
            <person name="Schleper C."/>
            <person name="Guy L."/>
            <person name="Ettema T.J."/>
        </authorList>
    </citation>
    <scope>NUCLEOTIDE SEQUENCE</scope>
</reference>
<evidence type="ECO:0000313" key="1">
    <source>
        <dbReference type="EMBL" id="KKL71221.1"/>
    </source>
</evidence>
<feature type="non-terminal residue" evidence="1">
    <location>
        <position position="120"/>
    </location>
</feature>
<sequence length="120" mass="13432">MDTTERSEADIIAQTPITVRLGQEDHEVKLLVAKDSRKWREATAKLLSKLPEYAAIDTEDPDKFSKGMSALLVNMPDKVIDLFFLYARDLKKNDIEAVATDAQICRGFEQVAAVAFPFVS</sequence>
<protein>
    <submittedName>
        <fullName evidence="1">Uncharacterized protein</fullName>
    </submittedName>
</protein>
<dbReference type="AlphaFoldDB" id="A0A0F9EY89"/>
<accession>A0A0F9EY89</accession>
<organism evidence="1">
    <name type="scientific">marine sediment metagenome</name>
    <dbReference type="NCBI Taxonomy" id="412755"/>
    <lineage>
        <taxon>unclassified sequences</taxon>
        <taxon>metagenomes</taxon>
        <taxon>ecological metagenomes</taxon>
    </lineage>
</organism>
<gene>
    <name evidence="1" type="ORF">LCGC14_2097100</name>
</gene>